<evidence type="ECO:0000313" key="5">
    <source>
        <dbReference type="EMBL" id="GLZ78034.1"/>
    </source>
</evidence>
<dbReference type="InterPro" id="IPR016047">
    <property type="entry name" value="M23ase_b-sheet_dom"/>
</dbReference>
<keyword evidence="3" id="KW-1133">Transmembrane helix</keyword>
<dbReference type="GO" id="GO:0004222">
    <property type="term" value="F:metalloendopeptidase activity"/>
    <property type="evidence" value="ECO:0007669"/>
    <property type="project" value="TreeGrafter"/>
</dbReference>
<feature type="compositionally biased region" description="Basic and acidic residues" evidence="2">
    <location>
        <begin position="106"/>
        <end position="122"/>
    </location>
</feature>
<protein>
    <recommendedName>
        <fullName evidence="4">M23ase beta-sheet core domain-containing protein</fullName>
    </recommendedName>
</protein>
<dbReference type="CDD" id="cd12797">
    <property type="entry name" value="M23_peptidase"/>
    <property type="match status" value="1"/>
</dbReference>
<dbReference type="InterPro" id="IPR050570">
    <property type="entry name" value="Cell_wall_metabolism_enzyme"/>
</dbReference>
<dbReference type="Pfam" id="PF01551">
    <property type="entry name" value="Peptidase_M23"/>
    <property type="match status" value="1"/>
</dbReference>
<keyword evidence="6" id="KW-1185">Reference proteome</keyword>
<keyword evidence="3" id="KW-0472">Membrane</keyword>
<dbReference type="RefSeq" id="WP_285663212.1">
    <property type="nucleotide sequence ID" value="NZ_BSTX01000002.1"/>
</dbReference>
<dbReference type="PANTHER" id="PTHR21666:SF289">
    <property type="entry name" value="L-ALA--D-GLU ENDOPEPTIDASE"/>
    <property type="match status" value="1"/>
</dbReference>
<comment type="caution">
    <text evidence="5">The sequence shown here is derived from an EMBL/GenBank/DDBJ whole genome shotgun (WGS) entry which is preliminary data.</text>
</comment>
<dbReference type="Proteomes" id="UP001165079">
    <property type="component" value="Unassembled WGS sequence"/>
</dbReference>
<reference evidence="5" key="1">
    <citation type="submission" date="2023-03" db="EMBL/GenBank/DDBJ databases">
        <title>Actinorhabdospora filicis NBRC 111898.</title>
        <authorList>
            <person name="Ichikawa N."/>
            <person name="Sato H."/>
            <person name="Tonouchi N."/>
        </authorList>
    </citation>
    <scope>NUCLEOTIDE SEQUENCE</scope>
    <source>
        <strain evidence="5">NBRC 111898</strain>
    </source>
</reference>
<dbReference type="PANTHER" id="PTHR21666">
    <property type="entry name" value="PEPTIDASE-RELATED"/>
    <property type="match status" value="1"/>
</dbReference>
<sequence>MPGYPKRTAAHLSRLTPLLRKHLAGLRDLTGRALRETVPAASRRLPSFRGALDVAMPRVGLAAVLVAGILAMVFLANFAGTITGATPSNAAAAIGQRETQDQATRGQERQAPVEKKRPEKPVPAKSGWAAPSTADISDTYGPRGWRDGEMHWGMDFAANMGDKIYAAHDGTVVMAQRYGGYGNCVVIKHADGVQTLYGHFSALDVEAGDEVKVGDLIGRAGSTGDSTGPHLHFEVTIDGGYLDPQKFLEDEGVEF</sequence>
<dbReference type="SUPFAM" id="SSF51261">
    <property type="entry name" value="Duplicated hybrid motif"/>
    <property type="match status" value="1"/>
</dbReference>
<name>A0A9W6W8Y4_9ACTN</name>
<evidence type="ECO:0000256" key="1">
    <source>
        <dbReference type="ARBA" id="ARBA00022729"/>
    </source>
</evidence>
<evidence type="ECO:0000256" key="3">
    <source>
        <dbReference type="SAM" id="Phobius"/>
    </source>
</evidence>
<accession>A0A9W6W8Y4</accession>
<evidence type="ECO:0000256" key="2">
    <source>
        <dbReference type="SAM" id="MobiDB-lite"/>
    </source>
</evidence>
<organism evidence="5 6">
    <name type="scientific">Actinorhabdospora filicis</name>
    <dbReference type="NCBI Taxonomy" id="1785913"/>
    <lineage>
        <taxon>Bacteria</taxon>
        <taxon>Bacillati</taxon>
        <taxon>Actinomycetota</taxon>
        <taxon>Actinomycetes</taxon>
        <taxon>Micromonosporales</taxon>
        <taxon>Micromonosporaceae</taxon>
        <taxon>Actinorhabdospora</taxon>
    </lineage>
</organism>
<keyword evidence="3" id="KW-0812">Transmembrane</keyword>
<feature type="region of interest" description="Disordered" evidence="2">
    <location>
        <begin position="93"/>
        <end position="142"/>
    </location>
</feature>
<dbReference type="Gene3D" id="2.70.70.10">
    <property type="entry name" value="Glucose Permease (Domain IIA)"/>
    <property type="match status" value="1"/>
</dbReference>
<dbReference type="InterPro" id="IPR011055">
    <property type="entry name" value="Dup_hybrid_motif"/>
</dbReference>
<feature type="domain" description="M23ase beta-sheet core" evidence="4">
    <location>
        <begin position="150"/>
        <end position="244"/>
    </location>
</feature>
<dbReference type="EMBL" id="BSTX01000002">
    <property type="protein sequence ID" value="GLZ78034.1"/>
    <property type="molecule type" value="Genomic_DNA"/>
</dbReference>
<evidence type="ECO:0000313" key="6">
    <source>
        <dbReference type="Proteomes" id="UP001165079"/>
    </source>
</evidence>
<dbReference type="AlphaFoldDB" id="A0A9W6W8Y4"/>
<proteinExistence type="predicted"/>
<keyword evidence="1" id="KW-0732">Signal</keyword>
<feature type="transmembrane region" description="Helical" evidence="3">
    <location>
        <begin position="59"/>
        <end position="79"/>
    </location>
</feature>
<evidence type="ECO:0000259" key="4">
    <source>
        <dbReference type="Pfam" id="PF01551"/>
    </source>
</evidence>
<gene>
    <name evidence="5" type="ORF">Afil01_28410</name>
</gene>